<evidence type="ECO:0000256" key="2">
    <source>
        <dbReference type="PROSITE-ProRule" id="PRU00703"/>
    </source>
</evidence>
<dbReference type="PANTHER" id="PTHR43080">
    <property type="entry name" value="CBS DOMAIN-CONTAINING PROTEIN CBSX3, MITOCHONDRIAL"/>
    <property type="match status" value="1"/>
</dbReference>
<gene>
    <name evidence="4" type="ORF">LRS13_21205</name>
</gene>
<dbReference type="InterPro" id="IPR046342">
    <property type="entry name" value="CBS_dom_sf"/>
</dbReference>
<dbReference type="SUPFAM" id="SSF54631">
    <property type="entry name" value="CBS-domain pair"/>
    <property type="match status" value="1"/>
</dbReference>
<evidence type="ECO:0000256" key="1">
    <source>
        <dbReference type="ARBA" id="ARBA00023122"/>
    </source>
</evidence>
<evidence type="ECO:0000313" key="4">
    <source>
        <dbReference type="EMBL" id="UUY03163.1"/>
    </source>
</evidence>
<dbReference type="Pfam" id="PF00571">
    <property type="entry name" value="CBS"/>
    <property type="match status" value="2"/>
</dbReference>
<dbReference type="Gene3D" id="3.10.580.10">
    <property type="entry name" value="CBS-domain"/>
    <property type="match status" value="1"/>
</dbReference>
<dbReference type="InterPro" id="IPR051257">
    <property type="entry name" value="Diverse_CBS-Domain"/>
</dbReference>
<evidence type="ECO:0000313" key="5">
    <source>
        <dbReference type="Proteomes" id="UP001058860"/>
    </source>
</evidence>
<sequence>MRVREAMSESVLTIGPGLTLRAAAQKMAERTVGSAVVMDPEMPGPGIVSERDVLLAVAAGADPETAIVADHMTGKLVFAEPDWSLEEASMAMAEHGVRHLIAMEHGDVAGIVSMRDIVKSLLGTPERSLKEPVGG</sequence>
<dbReference type="PROSITE" id="PS51371">
    <property type="entry name" value="CBS"/>
    <property type="match status" value="2"/>
</dbReference>
<evidence type="ECO:0000259" key="3">
    <source>
        <dbReference type="PROSITE" id="PS51371"/>
    </source>
</evidence>
<dbReference type="SMART" id="SM00116">
    <property type="entry name" value="CBS"/>
    <property type="match status" value="2"/>
</dbReference>
<dbReference type="EMBL" id="CP088295">
    <property type="protein sequence ID" value="UUY03163.1"/>
    <property type="molecule type" value="Genomic_DNA"/>
</dbReference>
<protein>
    <submittedName>
        <fullName evidence="4">CBS domain-containing protein</fullName>
    </submittedName>
</protein>
<organism evidence="4 5">
    <name type="scientific">Svornostia abyssi</name>
    <dbReference type="NCBI Taxonomy" id="2898438"/>
    <lineage>
        <taxon>Bacteria</taxon>
        <taxon>Bacillati</taxon>
        <taxon>Actinomycetota</taxon>
        <taxon>Thermoleophilia</taxon>
        <taxon>Solirubrobacterales</taxon>
        <taxon>Baekduiaceae</taxon>
        <taxon>Svornostia</taxon>
    </lineage>
</organism>
<reference evidence="5" key="1">
    <citation type="submission" date="2021-11" db="EMBL/GenBank/DDBJ databases">
        <title>Cultivation dependent microbiological survey of springs from the worlds oldest radium mine currently devoted to the extraction of radon-saturated water.</title>
        <authorList>
            <person name="Kapinusova G."/>
            <person name="Smrhova T."/>
            <person name="Strejcek M."/>
            <person name="Suman J."/>
            <person name="Jani K."/>
            <person name="Pajer P."/>
            <person name="Uhlik O."/>
        </authorList>
    </citation>
    <scope>NUCLEOTIDE SEQUENCE [LARGE SCALE GENOMIC DNA]</scope>
    <source>
        <strain evidence="5">J379</strain>
    </source>
</reference>
<dbReference type="InterPro" id="IPR000644">
    <property type="entry name" value="CBS_dom"/>
</dbReference>
<dbReference type="RefSeq" id="WP_353863675.1">
    <property type="nucleotide sequence ID" value="NZ_CP088295.1"/>
</dbReference>
<feature type="domain" description="CBS" evidence="3">
    <location>
        <begin position="72"/>
        <end position="129"/>
    </location>
</feature>
<name>A0ABY5PEU9_9ACTN</name>
<keyword evidence="1 2" id="KW-0129">CBS domain</keyword>
<proteinExistence type="predicted"/>
<keyword evidence="5" id="KW-1185">Reference proteome</keyword>
<feature type="domain" description="CBS" evidence="3">
    <location>
        <begin position="7"/>
        <end position="64"/>
    </location>
</feature>
<accession>A0ABY5PEU9</accession>
<dbReference type="Proteomes" id="UP001058860">
    <property type="component" value="Chromosome"/>
</dbReference>
<dbReference type="PANTHER" id="PTHR43080:SF2">
    <property type="entry name" value="CBS DOMAIN-CONTAINING PROTEIN"/>
    <property type="match status" value="1"/>
</dbReference>